<dbReference type="InterPro" id="IPR009061">
    <property type="entry name" value="DNA-bd_dom_put_sf"/>
</dbReference>
<gene>
    <name evidence="1" type="ORF">JOS67_01420</name>
</gene>
<sequence>MHTLVNKPFDRLLTVKEVSAIMGRSPKTLWRWWKVEKRFPVPIKSRNRALGWRESQIEHFLSQHSSD</sequence>
<dbReference type="AlphaFoldDB" id="A0AA92LRP4"/>
<organism evidence="1 2">
    <name type="scientific">Vibrio diabolicus</name>
    <dbReference type="NCBI Taxonomy" id="50719"/>
    <lineage>
        <taxon>Bacteria</taxon>
        <taxon>Pseudomonadati</taxon>
        <taxon>Pseudomonadota</taxon>
        <taxon>Gammaproteobacteria</taxon>
        <taxon>Vibrionales</taxon>
        <taxon>Vibrionaceae</taxon>
        <taxon>Vibrio</taxon>
        <taxon>Vibrio diabolicus subgroup</taxon>
    </lineage>
</organism>
<dbReference type="Proteomes" id="UP000596337">
    <property type="component" value="Chromosome 1"/>
</dbReference>
<dbReference type="InterPro" id="IPR010260">
    <property type="entry name" value="AlpA"/>
</dbReference>
<accession>A0AA92LRP4</accession>
<protein>
    <submittedName>
        <fullName evidence="1">AlpA family phage regulatory protein</fullName>
    </submittedName>
</protein>
<proteinExistence type="predicted"/>
<dbReference type="Gene3D" id="1.10.238.160">
    <property type="match status" value="1"/>
</dbReference>
<reference evidence="1 2" key="1">
    <citation type="submission" date="2021-01" db="EMBL/GenBank/DDBJ databases">
        <title>Characterization of a novel blaVMB-2- harboring plasmid in Vibrio diabolicus.</title>
        <authorList>
            <person name="Liu M."/>
        </authorList>
    </citation>
    <scope>NUCLEOTIDE SEQUENCE [LARGE SCALE GENOMIC DNA]</scope>
    <source>
        <strain evidence="1 2">SLV18</strain>
    </source>
</reference>
<evidence type="ECO:0000313" key="2">
    <source>
        <dbReference type="Proteomes" id="UP000596337"/>
    </source>
</evidence>
<dbReference type="RefSeq" id="WP_074534750.1">
    <property type="nucleotide sequence ID" value="NZ_CANMIY010000020.1"/>
</dbReference>
<evidence type="ECO:0000313" key="1">
    <source>
        <dbReference type="EMBL" id="QRG83038.1"/>
    </source>
</evidence>
<dbReference type="EMBL" id="CP069195">
    <property type="protein sequence ID" value="QRG83038.1"/>
    <property type="molecule type" value="Genomic_DNA"/>
</dbReference>
<dbReference type="SUPFAM" id="SSF46955">
    <property type="entry name" value="Putative DNA-binding domain"/>
    <property type="match status" value="1"/>
</dbReference>
<dbReference type="Pfam" id="PF05930">
    <property type="entry name" value="Phage_AlpA"/>
    <property type="match status" value="1"/>
</dbReference>
<name>A0AA92LRP4_9VIBR</name>